<dbReference type="Proteomes" id="UP000729402">
    <property type="component" value="Unassembled WGS sequence"/>
</dbReference>
<evidence type="ECO:0008006" key="3">
    <source>
        <dbReference type="Google" id="ProtNLM"/>
    </source>
</evidence>
<reference evidence="1" key="1">
    <citation type="journal article" date="2021" name="bioRxiv">
        <title>Whole Genome Assembly and Annotation of Northern Wild Rice, Zizania palustris L., Supports a Whole Genome Duplication in the Zizania Genus.</title>
        <authorList>
            <person name="Haas M."/>
            <person name="Kono T."/>
            <person name="Macchietto M."/>
            <person name="Millas R."/>
            <person name="McGilp L."/>
            <person name="Shao M."/>
            <person name="Duquette J."/>
            <person name="Hirsch C.N."/>
            <person name="Kimball J."/>
        </authorList>
    </citation>
    <scope>NUCLEOTIDE SEQUENCE</scope>
    <source>
        <tissue evidence="1">Fresh leaf tissue</tissue>
    </source>
</reference>
<dbReference type="InterPro" id="IPR025886">
    <property type="entry name" value="PP2-like"/>
</dbReference>
<proteinExistence type="predicted"/>
<keyword evidence="2" id="KW-1185">Reference proteome</keyword>
<comment type="caution">
    <text evidence="1">The sequence shown here is derived from an EMBL/GenBank/DDBJ whole genome shotgun (WGS) entry which is preliminary data.</text>
</comment>
<dbReference type="PANTHER" id="PTHR32278">
    <property type="entry name" value="F-BOX DOMAIN-CONTAINING PROTEIN"/>
    <property type="match status" value="1"/>
</dbReference>
<dbReference type="AlphaFoldDB" id="A0A8J5VZ77"/>
<sequence length="314" mass="35071">MQRPPGAGAGMCDLPMDCVARIASMTSPGDVLRLAAAAAALRSAAYSDDVWGNFLPLDWADIVDRRDSDTDTATDDKPPVVAAAAHRERETKKELFFRLCDSPVLLDGGKLSFSLERRSGAKKYLMPAKALCFGWSGYPYGGLVWLQHHPGSRFSEVAVLSHLCWLDIYGIFHMKYLSNDTDYAAYLVYKVRLLHSNNKNGIAEEVGSSSSISNICIHECNHLVPHKHLRSPLWYWEWDALLSPETNSKKTKEVKCGGVCVRSDGWMELEIDKQLTVGKENHEEEAYISIEFRGLTGSHQCQIIVEGIEIRPKK</sequence>
<gene>
    <name evidence="1" type="ORF">GUJ93_ZPchr0004g40315</name>
</gene>
<protein>
    <recommendedName>
        <fullName evidence="3">F-box domain-containing protein</fullName>
    </recommendedName>
</protein>
<dbReference type="PANTHER" id="PTHR32278:SF140">
    <property type="entry name" value="F-BOX DOMAIN-CONTAINING PROTEIN"/>
    <property type="match status" value="1"/>
</dbReference>
<evidence type="ECO:0000313" key="1">
    <source>
        <dbReference type="EMBL" id="KAG8065764.1"/>
    </source>
</evidence>
<dbReference type="OrthoDB" id="631541at2759"/>
<reference evidence="1" key="2">
    <citation type="submission" date="2021-02" db="EMBL/GenBank/DDBJ databases">
        <authorList>
            <person name="Kimball J.A."/>
            <person name="Haas M.W."/>
            <person name="Macchietto M."/>
            <person name="Kono T."/>
            <person name="Duquette J."/>
            <person name="Shao M."/>
        </authorList>
    </citation>
    <scope>NUCLEOTIDE SEQUENCE</scope>
    <source>
        <tissue evidence="1">Fresh leaf tissue</tissue>
    </source>
</reference>
<organism evidence="1 2">
    <name type="scientific">Zizania palustris</name>
    <name type="common">Northern wild rice</name>
    <dbReference type="NCBI Taxonomy" id="103762"/>
    <lineage>
        <taxon>Eukaryota</taxon>
        <taxon>Viridiplantae</taxon>
        <taxon>Streptophyta</taxon>
        <taxon>Embryophyta</taxon>
        <taxon>Tracheophyta</taxon>
        <taxon>Spermatophyta</taxon>
        <taxon>Magnoliopsida</taxon>
        <taxon>Liliopsida</taxon>
        <taxon>Poales</taxon>
        <taxon>Poaceae</taxon>
        <taxon>BOP clade</taxon>
        <taxon>Oryzoideae</taxon>
        <taxon>Oryzeae</taxon>
        <taxon>Zizaniinae</taxon>
        <taxon>Zizania</taxon>
    </lineage>
</organism>
<dbReference type="Pfam" id="PF14299">
    <property type="entry name" value="PP2"/>
    <property type="match status" value="1"/>
</dbReference>
<dbReference type="EMBL" id="JAAALK010000285">
    <property type="protein sequence ID" value="KAG8065764.1"/>
    <property type="molecule type" value="Genomic_DNA"/>
</dbReference>
<name>A0A8J5VZ77_ZIZPA</name>
<accession>A0A8J5VZ77</accession>
<evidence type="ECO:0000313" key="2">
    <source>
        <dbReference type="Proteomes" id="UP000729402"/>
    </source>
</evidence>